<sequence>MVPRASLLLALSLVCIESAIAGPCKPGTTSTALTSSSETESATSHAASSTTVVTTDSTTSGPGTDSTTSSLTLTESSTESTTFLSTTSSVSVSSDSTTLSTSEATTSLSTQTSTTSTSPRPDSTAFNIIPGDGSAASGFLKVRTILGGDVYFNNQYTTYQTGVFVVTGLNQLVERGSQRICAFFRTGQGYGDLEGCQPETDPDLREVPLTCQLTASGKLECSVPGKFCYYQNDMLHCDDRGTFSSLYIEPLSGAGYGVIIGPSDLSLSPVELAAAPIETL</sequence>
<reference evidence="1" key="1">
    <citation type="submission" date="2022-06" db="EMBL/GenBank/DDBJ databases">
        <title>Fusarium solani species complex genomes reveal bases of compartmentalisation and animal pathogenesis.</title>
        <authorList>
            <person name="Tsai I.J."/>
        </authorList>
    </citation>
    <scope>NUCLEOTIDE SEQUENCE</scope>
    <source>
        <strain evidence="1">Fu6.1</strain>
    </source>
</reference>
<name>A0ACC0RCW7_9HYPO</name>
<comment type="caution">
    <text evidence="1">The sequence shown here is derived from an EMBL/GenBank/DDBJ whole genome shotgun (WGS) entry which is preliminary data.</text>
</comment>
<keyword evidence="2" id="KW-1185">Reference proteome</keyword>
<evidence type="ECO:0000313" key="2">
    <source>
        <dbReference type="Proteomes" id="UP001065298"/>
    </source>
</evidence>
<dbReference type="Proteomes" id="UP001065298">
    <property type="component" value="Chromosome 2"/>
</dbReference>
<proteinExistence type="predicted"/>
<protein>
    <submittedName>
        <fullName evidence="1">Uncharacterized protein</fullName>
    </submittedName>
</protein>
<gene>
    <name evidence="1" type="ORF">NCS57_00328300</name>
</gene>
<organism evidence="1 2">
    <name type="scientific">Fusarium keratoplasticum</name>
    <dbReference type="NCBI Taxonomy" id="1328300"/>
    <lineage>
        <taxon>Eukaryota</taxon>
        <taxon>Fungi</taxon>
        <taxon>Dikarya</taxon>
        <taxon>Ascomycota</taxon>
        <taxon>Pezizomycotina</taxon>
        <taxon>Sordariomycetes</taxon>
        <taxon>Hypocreomycetidae</taxon>
        <taxon>Hypocreales</taxon>
        <taxon>Nectriaceae</taxon>
        <taxon>Fusarium</taxon>
        <taxon>Fusarium solani species complex</taxon>
    </lineage>
</organism>
<dbReference type="EMBL" id="CM046504">
    <property type="protein sequence ID" value="KAI8680473.1"/>
    <property type="molecule type" value="Genomic_DNA"/>
</dbReference>
<accession>A0ACC0RCW7</accession>
<evidence type="ECO:0000313" key="1">
    <source>
        <dbReference type="EMBL" id="KAI8680473.1"/>
    </source>
</evidence>